<dbReference type="Gene3D" id="3.10.100.10">
    <property type="entry name" value="Mannose-Binding Protein A, subunit A"/>
    <property type="match status" value="1"/>
</dbReference>
<feature type="compositionally biased region" description="Basic and acidic residues" evidence="4">
    <location>
        <begin position="24"/>
        <end position="36"/>
    </location>
</feature>
<dbReference type="AlphaFoldDB" id="A0A3B4VBQ1"/>
<evidence type="ECO:0000313" key="8">
    <source>
        <dbReference type="Proteomes" id="UP000261420"/>
    </source>
</evidence>
<dbReference type="OMA" id="CEAYGPW"/>
<dbReference type="PROSITE" id="PS50041">
    <property type="entry name" value="C_TYPE_LECTIN_2"/>
    <property type="match status" value="1"/>
</dbReference>
<evidence type="ECO:0000256" key="4">
    <source>
        <dbReference type="SAM" id="MobiDB-lite"/>
    </source>
</evidence>
<reference evidence="7" key="1">
    <citation type="submission" date="2025-08" db="UniProtKB">
        <authorList>
            <consortium name="Ensembl"/>
        </authorList>
    </citation>
    <scope>IDENTIFICATION</scope>
</reference>
<comment type="subcellular location">
    <subcellularLocation>
        <location evidence="1">Membrane</location>
        <topology evidence="1">Single-pass membrane protein</topology>
    </subcellularLocation>
</comment>
<dbReference type="Ensembl" id="ENSSDUT00000028744.1">
    <property type="protein sequence ID" value="ENSSDUP00000028253.1"/>
    <property type="gene ID" value="ENSSDUG00000020417.1"/>
</dbReference>
<proteinExistence type="predicted"/>
<dbReference type="GO" id="GO:0016020">
    <property type="term" value="C:membrane"/>
    <property type="evidence" value="ECO:0007669"/>
    <property type="project" value="UniProtKB-SubCell"/>
</dbReference>
<dbReference type="Pfam" id="PF00059">
    <property type="entry name" value="Lectin_C"/>
    <property type="match status" value="1"/>
</dbReference>
<keyword evidence="5" id="KW-0472">Membrane</keyword>
<evidence type="ECO:0000256" key="3">
    <source>
        <dbReference type="ARBA" id="ARBA00023157"/>
    </source>
</evidence>
<dbReference type="InterPro" id="IPR001304">
    <property type="entry name" value="C-type_lectin-like"/>
</dbReference>
<accession>A0A3B4VBQ1</accession>
<keyword evidence="8" id="KW-1185">Reference proteome</keyword>
<evidence type="ECO:0000259" key="6">
    <source>
        <dbReference type="PROSITE" id="PS50041"/>
    </source>
</evidence>
<reference evidence="7" key="2">
    <citation type="submission" date="2025-09" db="UniProtKB">
        <authorList>
            <consortium name="Ensembl"/>
        </authorList>
    </citation>
    <scope>IDENTIFICATION</scope>
</reference>
<dbReference type="GO" id="GO:0030246">
    <property type="term" value="F:carbohydrate binding"/>
    <property type="evidence" value="ECO:0007669"/>
    <property type="project" value="UniProtKB-KW"/>
</dbReference>
<dbReference type="InterPro" id="IPR016186">
    <property type="entry name" value="C-type_lectin-like/link_sf"/>
</dbReference>
<protein>
    <submittedName>
        <fullName evidence="7">CD209 antigen-like protein C</fullName>
    </submittedName>
</protein>
<feature type="transmembrane region" description="Helical" evidence="5">
    <location>
        <begin position="50"/>
        <end position="76"/>
    </location>
</feature>
<dbReference type="PANTHER" id="PTHR46746:SF9">
    <property type="entry name" value="CD209 ANTIGEN-LIKE PROTEIN C-LIKE"/>
    <property type="match status" value="1"/>
</dbReference>
<evidence type="ECO:0000256" key="5">
    <source>
        <dbReference type="SAM" id="Phobius"/>
    </source>
</evidence>
<evidence type="ECO:0000313" key="7">
    <source>
        <dbReference type="Ensembl" id="ENSSDUP00000028253.1"/>
    </source>
</evidence>
<dbReference type="InterPro" id="IPR016187">
    <property type="entry name" value="CTDL_fold"/>
</dbReference>
<dbReference type="PANTHER" id="PTHR46746">
    <property type="entry name" value="KILLER CELL LECTIN-LIKE RECEPTOR SUBFAMILY F MEMBER 2"/>
    <property type="match status" value="1"/>
</dbReference>
<dbReference type="InterPro" id="IPR051379">
    <property type="entry name" value="C-type_Lectin_Receptor_IMM"/>
</dbReference>
<keyword evidence="3" id="KW-1015">Disulfide bond</keyword>
<sequence>MSQQAHETVEVKGVRASNTNMDSSPRHPDDDVKRETPAVTDAGSCPVCHLIAGVAVGMATIIILTGLLLYLGLFAAQEAEQTSKTSAKELMQRLQQCQKERHDLNLMLHIVTQDSRCSVCPVSWLWWKGHCYFFSVGLQENRQWNESAEFCRGHNSSLAVIKDSAEMEFIQGVMRKFPQLPFLWVGLTDSKQEGQWLWWDGTDIQHYMQVTVEWDAGHRDCADLRGDGSLFAAECEAYGPWVCKRAS</sequence>
<name>A0A3B4VBQ1_SERDU</name>
<feature type="region of interest" description="Disordered" evidence="4">
    <location>
        <begin position="1"/>
        <end position="38"/>
    </location>
</feature>
<keyword evidence="5" id="KW-1133">Transmembrane helix</keyword>
<organism evidence="7 8">
    <name type="scientific">Seriola dumerili</name>
    <name type="common">Greater amberjack</name>
    <name type="synonym">Caranx dumerili</name>
    <dbReference type="NCBI Taxonomy" id="41447"/>
    <lineage>
        <taxon>Eukaryota</taxon>
        <taxon>Metazoa</taxon>
        <taxon>Chordata</taxon>
        <taxon>Craniata</taxon>
        <taxon>Vertebrata</taxon>
        <taxon>Euteleostomi</taxon>
        <taxon>Actinopterygii</taxon>
        <taxon>Neopterygii</taxon>
        <taxon>Teleostei</taxon>
        <taxon>Neoteleostei</taxon>
        <taxon>Acanthomorphata</taxon>
        <taxon>Carangaria</taxon>
        <taxon>Carangiformes</taxon>
        <taxon>Carangidae</taxon>
        <taxon>Seriola</taxon>
    </lineage>
</organism>
<dbReference type="SMART" id="SM00034">
    <property type="entry name" value="CLECT"/>
    <property type="match status" value="1"/>
</dbReference>
<evidence type="ECO:0000256" key="1">
    <source>
        <dbReference type="ARBA" id="ARBA00004167"/>
    </source>
</evidence>
<dbReference type="SUPFAM" id="SSF56436">
    <property type="entry name" value="C-type lectin-like"/>
    <property type="match status" value="1"/>
</dbReference>
<feature type="domain" description="C-type lectin" evidence="6">
    <location>
        <begin position="127"/>
        <end position="244"/>
    </location>
</feature>
<evidence type="ECO:0000256" key="2">
    <source>
        <dbReference type="ARBA" id="ARBA00022734"/>
    </source>
</evidence>
<dbReference type="GeneTree" id="ENSGT00940000162705"/>
<dbReference type="CDD" id="cd03593">
    <property type="entry name" value="CLECT_NK_receptors_like"/>
    <property type="match status" value="1"/>
</dbReference>
<keyword evidence="5" id="KW-0812">Transmembrane</keyword>
<keyword evidence="2" id="KW-0430">Lectin</keyword>
<dbReference type="Proteomes" id="UP000261420">
    <property type="component" value="Unplaced"/>
</dbReference>
<dbReference type="InterPro" id="IPR033992">
    <property type="entry name" value="NKR-like_CTLD"/>
</dbReference>